<protein>
    <submittedName>
        <fullName evidence="1">Tripartite motif-containing 55a</fullName>
    </submittedName>
</protein>
<reference evidence="1" key="2">
    <citation type="submission" date="2016-06" db="EMBL/GenBank/DDBJ databases">
        <title>The genome of a short-lived fish provides insights into sex chromosome evolution and the genetic control of aging.</title>
        <authorList>
            <person name="Reichwald K."/>
            <person name="Felder M."/>
            <person name="Petzold A."/>
            <person name="Koch P."/>
            <person name="Groth M."/>
            <person name="Platzer M."/>
        </authorList>
    </citation>
    <scope>NUCLEOTIDE SEQUENCE</scope>
    <source>
        <tissue evidence="1">Brain</tissue>
    </source>
</reference>
<reference evidence="1" key="1">
    <citation type="submission" date="2016-05" db="EMBL/GenBank/DDBJ databases">
        <authorList>
            <person name="Lavstsen T."/>
            <person name="Jespersen J.S."/>
        </authorList>
    </citation>
    <scope>NUCLEOTIDE SEQUENCE</scope>
    <source>
        <tissue evidence="1">Brain</tissue>
    </source>
</reference>
<feature type="non-terminal residue" evidence="1">
    <location>
        <position position="39"/>
    </location>
</feature>
<gene>
    <name evidence="1" type="primary">TRIM55A</name>
</gene>
<proteinExistence type="predicted"/>
<evidence type="ECO:0000313" key="1">
    <source>
        <dbReference type="EMBL" id="SBR42587.1"/>
    </source>
</evidence>
<feature type="non-terminal residue" evidence="1">
    <location>
        <position position="1"/>
    </location>
</feature>
<dbReference type="EMBL" id="HAEF01005205">
    <property type="protein sequence ID" value="SBR42587.1"/>
    <property type="molecule type" value="Transcribed_RNA"/>
</dbReference>
<organism evidence="1">
    <name type="scientific">Nothobranchius pienaari</name>
    <dbReference type="NCBI Taxonomy" id="704102"/>
    <lineage>
        <taxon>Eukaryota</taxon>
        <taxon>Metazoa</taxon>
        <taxon>Chordata</taxon>
        <taxon>Craniata</taxon>
        <taxon>Vertebrata</taxon>
        <taxon>Euteleostomi</taxon>
        <taxon>Actinopterygii</taxon>
        <taxon>Neopterygii</taxon>
        <taxon>Teleostei</taxon>
        <taxon>Neoteleostei</taxon>
        <taxon>Acanthomorphata</taxon>
        <taxon>Ovalentaria</taxon>
        <taxon>Atherinomorphae</taxon>
        <taxon>Cyprinodontiformes</taxon>
        <taxon>Nothobranchiidae</taxon>
        <taxon>Nothobranchius</taxon>
    </lineage>
</organism>
<name>A0A1A8LD92_9TELE</name>
<sequence>LPPCHFPLQVPPLSWINRMNWRTEMDLNMFSPSAGSTRN</sequence>
<dbReference type="AlphaFoldDB" id="A0A1A8LD92"/>
<accession>A0A1A8LD92</accession>